<dbReference type="GO" id="GO:0003968">
    <property type="term" value="F:RNA-directed RNA polymerase activity"/>
    <property type="evidence" value="ECO:0007669"/>
    <property type="project" value="InterPro"/>
</dbReference>
<dbReference type="InterPro" id="IPR001205">
    <property type="entry name" value="RNA-dir_pol_C"/>
</dbReference>
<dbReference type="CDD" id="cd23185">
    <property type="entry name" value="dsRNAv_Picobirnaviridae_RdRp"/>
    <property type="match status" value="1"/>
</dbReference>
<keyword evidence="3" id="KW-0693">Viral RNA replication</keyword>
<evidence type="ECO:0000259" key="4">
    <source>
        <dbReference type="Pfam" id="PF00680"/>
    </source>
</evidence>
<dbReference type="GO" id="GO:0006351">
    <property type="term" value="P:DNA-templated transcription"/>
    <property type="evidence" value="ECO:0007669"/>
    <property type="project" value="InterPro"/>
</dbReference>
<dbReference type="GO" id="GO:0003723">
    <property type="term" value="F:RNA binding"/>
    <property type="evidence" value="ECO:0007669"/>
    <property type="project" value="InterPro"/>
</dbReference>
<protein>
    <submittedName>
        <fullName evidence="5">RdRp</fullName>
    </submittedName>
</protein>
<keyword evidence="1" id="KW-0808">Transferase</keyword>
<evidence type="ECO:0000256" key="1">
    <source>
        <dbReference type="ARBA" id="ARBA00022679"/>
    </source>
</evidence>
<dbReference type="SUPFAM" id="SSF56672">
    <property type="entry name" value="DNA/RNA polymerases"/>
    <property type="match status" value="1"/>
</dbReference>
<evidence type="ECO:0000313" key="5">
    <source>
        <dbReference type="EMBL" id="APG78190.1"/>
    </source>
</evidence>
<name>A0A1L3KL98_9VIRU</name>
<reference evidence="5" key="1">
    <citation type="journal article" date="2016" name="Nature">
        <title>Redefining the invertebrate RNA virosphere.</title>
        <authorList>
            <person name="Shi M."/>
            <person name="Lin X.D."/>
            <person name="Tian J.H."/>
            <person name="Chen L.J."/>
            <person name="Chen X."/>
            <person name="Li C.X."/>
            <person name="Qin X.C."/>
            <person name="Li J."/>
            <person name="Cao J.P."/>
            <person name="Eden J.S."/>
            <person name="Buchmann J."/>
            <person name="Wang W."/>
            <person name="Xu J."/>
            <person name="Holmes E.C."/>
            <person name="Zhang Y.Z."/>
        </authorList>
    </citation>
    <scope>NUCLEOTIDE SEQUENCE</scope>
    <source>
        <strain evidence="5">BHZC36678</strain>
    </source>
</reference>
<dbReference type="InterPro" id="IPR043502">
    <property type="entry name" value="DNA/RNA_pol_sf"/>
</dbReference>
<organism evidence="5">
    <name type="scientific">Beihai picobirna-like virus 12</name>
    <dbReference type="NCBI Taxonomy" id="1922517"/>
    <lineage>
        <taxon>Viruses</taxon>
        <taxon>Riboviria</taxon>
    </lineage>
</organism>
<dbReference type="EMBL" id="KX884078">
    <property type="protein sequence ID" value="APG78190.1"/>
    <property type="molecule type" value="Genomic_RNA"/>
</dbReference>
<keyword evidence="2" id="KW-0548">Nucleotidyltransferase</keyword>
<evidence type="ECO:0000256" key="2">
    <source>
        <dbReference type="ARBA" id="ARBA00022695"/>
    </source>
</evidence>
<dbReference type="Pfam" id="PF00680">
    <property type="entry name" value="RdRP_1"/>
    <property type="match status" value="1"/>
</dbReference>
<sequence>MNFSKLRADRLQGLNLSFLDNLAIEYGIDKSAKDKLALNLTRIWLGNNDIYESPFAKSISSKDLFNAFNSEVFEPNLHKLNDVLIDLERSQRDKFGPRSIAKPWLEWKDSFYRSFEGKSPPSMDSKLIEIDPHNLRPTSIATASNKLRNNTSSGLPYMIRKGDCKLRAVKDFSLEESRKYPCVLYTRTQESGKIRGVWGYPISTILLESSYYYPLLSVRRNLLWRSSLRGPESISRNITRLIDDAISNGMICVSIDISQFDASVQPSLSQRAFLEFGSYFQSEYSEYFKVLSDIFVTIPIVTPDGLITGYHGVGSGSNFTNEVDSQVHRNILHDFGIPDSNIDIQGDDGAIICDPDKVNSMLKRYESSGFIVSLDKTYQSTNFFIYLQNLYHVDYRNSDGIIGGIYPIWRALNRIRFQETWSRFEDYGISGKDYYSIRTISILENCKNHPLFEDLVKFVLKYDKYSLDYSEIGLSSYLRFVKETEGDRGDFSNQYGDDISGINSFETVKLIKKLS</sequence>
<proteinExistence type="predicted"/>
<feature type="domain" description="RNA-directed RNA polymerase C-terminal" evidence="4">
    <location>
        <begin position="138"/>
        <end position="372"/>
    </location>
</feature>
<evidence type="ECO:0000256" key="3">
    <source>
        <dbReference type="ARBA" id="ARBA00022953"/>
    </source>
</evidence>
<accession>A0A1L3KL98</accession>